<dbReference type="InterPro" id="IPR052032">
    <property type="entry name" value="ATP-dep_AA_Ligase"/>
</dbReference>
<dbReference type="Gene3D" id="3.40.50.20">
    <property type="match status" value="1"/>
</dbReference>
<name>A0A968GIF6_9SPIO</name>
<evidence type="ECO:0000313" key="6">
    <source>
        <dbReference type="EMBL" id="NIZ69240.1"/>
    </source>
</evidence>
<gene>
    <name evidence="6" type="ORF">HCT48_03300</name>
</gene>
<organism evidence="6 7">
    <name type="scientific">Entomospira culicis</name>
    <dbReference type="NCBI Taxonomy" id="2719989"/>
    <lineage>
        <taxon>Bacteria</taxon>
        <taxon>Pseudomonadati</taxon>
        <taxon>Spirochaetota</taxon>
        <taxon>Spirochaetia</taxon>
        <taxon>Spirochaetales</taxon>
        <taxon>Spirochaetaceae</taxon>
        <taxon>Entomospira</taxon>
    </lineage>
</organism>
<evidence type="ECO:0000256" key="4">
    <source>
        <dbReference type="PROSITE-ProRule" id="PRU00409"/>
    </source>
</evidence>
<dbReference type="AlphaFoldDB" id="A0A968GIF6"/>
<dbReference type="InterPro" id="IPR011761">
    <property type="entry name" value="ATP-grasp"/>
</dbReference>
<protein>
    <submittedName>
        <fullName evidence="6">ATP-grasp domain-containing protein</fullName>
    </submittedName>
</protein>
<dbReference type="PANTHER" id="PTHR43585:SF2">
    <property type="entry name" value="ATP-GRASP ENZYME FSQD"/>
    <property type="match status" value="1"/>
</dbReference>
<dbReference type="Proteomes" id="UP000778951">
    <property type="component" value="Unassembled WGS sequence"/>
</dbReference>
<dbReference type="EMBL" id="JAATLM010000001">
    <property type="protein sequence ID" value="NIZ69240.1"/>
    <property type="molecule type" value="Genomic_DNA"/>
</dbReference>
<comment type="caution">
    <text evidence="6">The sequence shown here is derived from an EMBL/GenBank/DDBJ whole genome shotgun (WGS) entry which is preliminary data.</text>
</comment>
<accession>A0A968GIF6</accession>
<dbReference type="GO" id="GO:0016874">
    <property type="term" value="F:ligase activity"/>
    <property type="evidence" value="ECO:0007669"/>
    <property type="project" value="UniProtKB-KW"/>
</dbReference>
<keyword evidence="3 4" id="KW-0067">ATP-binding</keyword>
<reference evidence="6" key="1">
    <citation type="submission" date="2020-03" db="EMBL/GenBank/DDBJ databases">
        <title>Spirochaetal bacteria isolated from arthropods constitute a novel genus Entomospira genus novum within the order Spirochaetales.</title>
        <authorList>
            <person name="Grana-Miraglia L."/>
            <person name="Sikutova S."/>
            <person name="Fingerle V."/>
            <person name="Sing A."/>
            <person name="Castillo-Ramirez S."/>
            <person name="Margos G."/>
            <person name="Rudolf I."/>
        </authorList>
    </citation>
    <scope>NUCLEOTIDE SEQUENCE</scope>
    <source>
        <strain evidence="6">BR149</strain>
    </source>
</reference>
<evidence type="ECO:0000256" key="3">
    <source>
        <dbReference type="ARBA" id="ARBA00022840"/>
    </source>
</evidence>
<dbReference type="RefSeq" id="WP_167695335.1">
    <property type="nucleotide sequence ID" value="NZ_CP118181.1"/>
</dbReference>
<dbReference type="SUPFAM" id="SSF56059">
    <property type="entry name" value="Glutathione synthetase ATP-binding domain-like"/>
    <property type="match status" value="1"/>
</dbReference>
<keyword evidence="7" id="KW-1185">Reference proteome</keyword>
<keyword evidence="2 4" id="KW-0547">Nucleotide-binding</keyword>
<keyword evidence="1" id="KW-0436">Ligase</keyword>
<evidence type="ECO:0000256" key="1">
    <source>
        <dbReference type="ARBA" id="ARBA00022598"/>
    </source>
</evidence>
<feature type="domain" description="ATP-grasp" evidence="5">
    <location>
        <begin position="115"/>
        <end position="315"/>
    </location>
</feature>
<proteinExistence type="predicted"/>
<dbReference type="PROSITE" id="PS50975">
    <property type="entry name" value="ATP_GRASP"/>
    <property type="match status" value="1"/>
</dbReference>
<dbReference type="Pfam" id="PF18603">
    <property type="entry name" value="LAL_C2"/>
    <property type="match status" value="1"/>
</dbReference>
<dbReference type="Pfam" id="PF13535">
    <property type="entry name" value="ATP-grasp_4"/>
    <property type="match status" value="1"/>
</dbReference>
<evidence type="ECO:0000313" key="7">
    <source>
        <dbReference type="Proteomes" id="UP000778951"/>
    </source>
</evidence>
<dbReference type="GO" id="GO:0046872">
    <property type="term" value="F:metal ion binding"/>
    <property type="evidence" value="ECO:0007669"/>
    <property type="project" value="InterPro"/>
</dbReference>
<evidence type="ECO:0000256" key="2">
    <source>
        <dbReference type="ARBA" id="ARBA00022741"/>
    </source>
</evidence>
<dbReference type="InterPro" id="IPR040570">
    <property type="entry name" value="LAL_C2"/>
</dbReference>
<sequence>MTNNEQEFILLLGASMMQLPALKAIETLGYASLVVDGNAHAPLMSLADERALIDLKDISALMIYLDEFIEERRLVAIFTAGTDFSYVVSTLAERYQLPAHSKNAAMAATDKLRMRSMLHQHGVRVPAFIELPMGINEPTLEGLLRQAQLSEPWDVVIKPVDSMGARGVVRAHTLKEILHAGEEARAYSRSGKVIVEAYLDGPELSVDALVADGKVYIHGIADRHIFYPPYFIEMGHTIPSSLSNEEKQAIIEEFTKGVFALGLHHGAAKGDIKLTADGVYIGEIAGRLSGGYMSGWTYPLSSGVNVTELAVKLALGQSIFEEEDVLVEQKSVCAERAFISIPGEIAEILHLDAARKMEGVKEIFIRVKHGDRVHFPKNNVEKAGNVLAVADSYAEAITLSEIARKEIFLRLKADDVATRDFLFGSGSTHLSSAFILGKDFNGNTREEIFVRYEAITGHQPKLYQPDRLLEFERAIEKGGLQGAVWYYDTFGALLA</sequence>
<dbReference type="GO" id="GO:0005524">
    <property type="term" value="F:ATP binding"/>
    <property type="evidence" value="ECO:0007669"/>
    <property type="project" value="UniProtKB-UniRule"/>
</dbReference>
<dbReference type="PANTHER" id="PTHR43585">
    <property type="entry name" value="FUMIPYRROLE BIOSYNTHESIS PROTEIN C"/>
    <property type="match status" value="1"/>
</dbReference>
<dbReference type="Gene3D" id="3.30.470.20">
    <property type="entry name" value="ATP-grasp fold, B domain"/>
    <property type="match status" value="1"/>
</dbReference>
<evidence type="ECO:0000259" key="5">
    <source>
        <dbReference type="PROSITE" id="PS50975"/>
    </source>
</evidence>